<evidence type="ECO:0000313" key="3">
    <source>
        <dbReference type="Proteomes" id="UP000653472"/>
    </source>
</evidence>
<dbReference type="EMBL" id="JAAVXB010000011">
    <property type="protein sequence ID" value="NKF24003.1"/>
    <property type="molecule type" value="Genomic_DNA"/>
</dbReference>
<dbReference type="InterPro" id="IPR050312">
    <property type="entry name" value="IolE/XylAMocC-like"/>
</dbReference>
<feature type="domain" description="Xylose isomerase-like TIM barrel" evidence="1">
    <location>
        <begin position="40"/>
        <end position="249"/>
    </location>
</feature>
<sequence>MTSKIGACSWTLGITDPERMLSLLHTLGVSHYHYCEDALQTSPERLASLSAQAGLRISAVDPFNAFPEAGAARTEANCLALYARYIDFAARCGAGAICFQAVGIWAGHFDAPREGLVRCVSQLTALALKRGVQPVYEIVNRYESPLIHTVGEALDTLAAPLAQGLRLVLDSFHLQIEEPDPVDAIAEALPYLHEYQISDSNRGAIGEGHIPFAAHKAALDAGGYERDVIVETVLPECGYHQPPANAQQLQRLAAQQRQSVHAWTML</sequence>
<dbReference type="AlphaFoldDB" id="A0A969WDI1"/>
<protein>
    <submittedName>
        <fullName evidence="2">Sugar phosphate isomerase/epimerase</fullName>
    </submittedName>
</protein>
<dbReference type="RefSeq" id="WP_168149331.1">
    <property type="nucleotide sequence ID" value="NZ_JAAVXB010000011.1"/>
</dbReference>
<keyword evidence="3" id="KW-1185">Reference proteome</keyword>
<comment type="caution">
    <text evidence="2">The sequence shown here is derived from an EMBL/GenBank/DDBJ whole genome shotgun (WGS) entry which is preliminary data.</text>
</comment>
<dbReference type="Proteomes" id="UP000653472">
    <property type="component" value="Unassembled WGS sequence"/>
</dbReference>
<dbReference type="SUPFAM" id="SSF51658">
    <property type="entry name" value="Xylose isomerase-like"/>
    <property type="match status" value="1"/>
</dbReference>
<organism evidence="2 3">
    <name type="scientific">Solimonas marina</name>
    <dbReference type="NCBI Taxonomy" id="2714601"/>
    <lineage>
        <taxon>Bacteria</taxon>
        <taxon>Pseudomonadati</taxon>
        <taxon>Pseudomonadota</taxon>
        <taxon>Gammaproteobacteria</taxon>
        <taxon>Nevskiales</taxon>
        <taxon>Nevskiaceae</taxon>
        <taxon>Solimonas</taxon>
    </lineage>
</organism>
<evidence type="ECO:0000259" key="1">
    <source>
        <dbReference type="Pfam" id="PF01261"/>
    </source>
</evidence>
<dbReference type="PANTHER" id="PTHR12110">
    <property type="entry name" value="HYDROXYPYRUVATE ISOMERASE"/>
    <property type="match status" value="1"/>
</dbReference>
<keyword evidence="2" id="KW-0413">Isomerase</keyword>
<evidence type="ECO:0000313" key="2">
    <source>
        <dbReference type="EMBL" id="NKF24003.1"/>
    </source>
</evidence>
<dbReference type="InterPro" id="IPR036237">
    <property type="entry name" value="Xyl_isomerase-like_sf"/>
</dbReference>
<name>A0A969WDI1_9GAMM</name>
<dbReference type="Gene3D" id="3.20.20.150">
    <property type="entry name" value="Divalent-metal-dependent TIM barrel enzymes"/>
    <property type="match status" value="1"/>
</dbReference>
<accession>A0A969WDI1</accession>
<dbReference type="PANTHER" id="PTHR12110:SF41">
    <property type="entry name" value="INOSOSE DEHYDRATASE"/>
    <property type="match status" value="1"/>
</dbReference>
<reference evidence="2" key="1">
    <citation type="submission" date="2020-03" db="EMBL/GenBank/DDBJ databases">
        <title>Solimonas marina sp. nov., isolated from deep seawater of the Pacific Ocean.</title>
        <authorList>
            <person name="Liu X."/>
            <person name="Lai Q."/>
            <person name="Sun F."/>
            <person name="Gai Y."/>
            <person name="Li G."/>
            <person name="Shao Z."/>
        </authorList>
    </citation>
    <scope>NUCLEOTIDE SEQUENCE</scope>
    <source>
        <strain evidence="2">C16B3</strain>
    </source>
</reference>
<gene>
    <name evidence="2" type="ORF">G7Y82_16955</name>
</gene>
<proteinExistence type="predicted"/>
<dbReference type="Pfam" id="PF01261">
    <property type="entry name" value="AP_endonuc_2"/>
    <property type="match status" value="1"/>
</dbReference>
<dbReference type="InterPro" id="IPR013022">
    <property type="entry name" value="Xyl_isomerase-like_TIM-brl"/>
</dbReference>
<dbReference type="GO" id="GO:0016853">
    <property type="term" value="F:isomerase activity"/>
    <property type="evidence" value="ECO:0007669"/>
    <property type="project" value="UniProtKB-KW"/>
</dbReference>